<dbReference type="RefSeq" id="WP_148544746.1">
    <property type="nucleotide sequence ID" value="NZ_VSDQ01000718.1"/>
</dbReference>
<dbReference type="EMBL" id="VSDQ01000718">
    <property type="protein sequence ID" value="TYA71760.1"/>
    <property type="molecule type" value="Genomic_DNA"/>
</dbReference>
<organism evidence="2 3">
    <name type="scientific">Seonamhaeicola marinus</name>
    <dbReference type="NCBI Taxonomy" id="1912246"/>
    <lineage>
        <taxon>Bacteria</taxon>
        <taxon>Pseudomonadati</taxon>
        <taxon>Bacteroidota</taxon>
        <taxon>Flavobacteriia</taxon>
        <taxon>Flavobacteriales</taxon>
        <taxon>Flavobacteriaceae</taxon>
    </lineage>
</organism>
<sequence length="337" mass="38202">MIKILYSIVLLFFYGICFAQNDYELPEVTSVIWNKKNDIRIKTTYDFNKLTKEEIKFKGGIIIRDANNKTGSNLFGGLSAIKVSENGKYLTTISDYSSVYKPSDFNKYRSRLFKFNITYDDSNFIEKAELKAVSNLKDSLGVIINGGIESVATVNNAFYFSRDNSKELFVFNRSLDKAIKTIQFNKSNVDIEALTNTSDGNLLAIEQGTTPGERKVWVINPIKQSFESKKYKSKYKEVKGATTLKNGDIIVLEKSYDSVKGTALGLSLVKERKLTKKILVSKPILNVDYTKILDNFEGITSYCSNGKEYILIISDDNGDWKDNNGQRTLLLHFELNL</sequence>
<gene>
    <name evidence="2" type="ORF">FUA24_19600</name>
</gene>
<name>A0A5D0HLA8_9FLAO</name>
<keyword evidence="3" id="KW-1185">Reference proteome</keyword>
<dbReference type="SUPFAM" id="SSF101898">
    <property type="entry name" value="NHL repeat"/>
    <property type="match status" value="1"/>
</dbReference>
<dbReference type="AlphaFoldDB" id="A0A5D0HLA8"/>
<evidence type="ECO:0000313" key="2">
    <source>
        <dbReference type="EMBL" id="TYA71760.1"/>
    </source>
</evidence>
<comment type="caution">
    <text evidence="2">The sequence shown here is derived from an EMBL/GenBank/DDBJ whole genome shotgun (WGS) entry which is preliminary data.</text>
</comment>
<accession>A0A5D0HLA8</accession>
<dbReference type="Pfam" id="PF13449">
    <property type="entry name" value="Phytase-like"/>
    <property type="match status" value="1"/>
</dbReference>
<evidence type="ECO:0000313" key="3">
    <source>
        <dbReference type="Proteomes" id="UP000323930"/>
    </source>
</evidence>
<reference evidence="2 3" key="1">
    <citation type="submission" date="2019-08" db="EMBL/GenBank/DDBJ databases">
        <title>Seonamhaeicola sediminis sp. nov., isolated from marine sediment.</title>
        <authorList>
            <person name="Cao W.R."/>
        </authorList>
    </citation>
    <scope>NUCLEOTIDE SEQUENCE [LARGE SCALE GENOMIC DNA]</scope>
    <source>
        <strain evidence="2 3">B011</strain>
    </source>
</reference>
<dbReference type="Proteomes" id="UP000323930">
    <property type="component" value="Unassembled WGS sequence"/>
</dbReference>
<dbReference type="InterPro" id="IPR027372">
    <property type="entry name" value="Phytase-like_dom"/>
</dbReference>
<protein>
    <submittedName>
        <fullName evidence="2">Esterase-like activity of phytase family protein</fullName>
    </submittedName>
</protein>
<proteinExistence type="predicted"/>
<feature type="domain" description="Phytase-like" evidence="1">
    <location>
        <begin position="74"/>
        <end position="318"/>
    </location>
</feature>
<dbReference type="OrthoDB" id="9798693at2"/>
<evidence type="ECO:0000259" key="1">
    <source>
        <dbReference type="Pfam" id="PF13449"/>
    </source>
</evidence>